<evidence type="ECO:0000313" key="6">
    <source>
        <dbReference type="Proteomes" id="UP000521676"/>
    </source>
</evidence>
<protein>
    <submittedName>
        <fullName evidence="4">GNAT family N-acetyltransferase</fullName>
    </submittedName>
</protein>
<reference evidence="4 6" key="1">
    <citation type="submission" date="2020-06" db="EMBL/GenBank/DDBJ databases">
        <title>Anoxygenic phototrophic Chloroflexota member uses a Type I reaction center.</title>
        <authorList>
            <person name="Tsuji J.M."/>
            <person name="Shaw N.A."/>
            <person name="Nagashima S."/>
            <person name="Venkiteswaran J."/>
            <person name="Schiff S.L."/>
            <person name="Hanada S."/>
            <person name="Tank M."/>
            <person name="Neufeld J.D."/>
        </authorList>
    </citation>
    <scope>NUCLEOTIDE SEQUENCE [LARGE SCALE GENOMIC DNA]</scope>
    <source>
        <strain evidence="4">L227-S17</strain>
    </source>
</reference>
<dbReference type="AlphaFoldDB" id="A0A8T7M3T3"/>
<keyword evidence="1" id="KW-0808">Transferase</keyword>
<dbReference type="EMBL" id="CP128399">
    <property type="protein sequence ID" value="WJW66111.1"/>
    <property type="molecule type" value="Genomic_DNA"/>
</dbReference>
<dbReference type="RefSeq" id="WP_341467990.1">
    <property type="nucleotide sequence ID" value="NZ_CP128399.1"/>
</dbReference>
<dbReference type="Proteomes" id="UP001431572">
    <property type="component" value="Chromosome 1"/>
</dbReference>
<organism evidence="4 6">
    <name type="scientific">Candidatus Chlorohelix allophototropha</name>
    <dbReference type="NCBI Taxonomy" id="3003348"/>
    <lineage>
        <taxon>Bacteria</taxon>
        <taxon>Bacillati</taxon>
        <taxon>Chloroflexota</taxon>
        <taxon>Chloroflexia</taxon>
        <taxon>Candidatus Chloroheliales</taxon>
        <taxon>Candidatus Chloroheliaceae</taxon>
        <taxon>Candidatus Chlorohelix</taxon>
    </lineage>
</organism>
<evidence type="ECO:0000313" key="7">
    <source>
        <dbReference type="Proteomes" id="UP001431572"/>
    </source>
</evidence>
<dbReference type="GO" id="GO:0016747">
    <property type="term" value="F:acyltransferase activity, transferring groups other than amino-acyl groups"/>
    <property type="evidence" value="ECO:0007669"/>
    <property type="project" value="InterPro"/>
</dbReference>
<name>A0A8T7M3T3_9CHLR</name>
<dbReference type="PROSITE" id="PS51186">
    <property type="entry name" value="GNAT"/>
    <property type="match status" value="1"/>
</dbReference>
<dbReference type="InterPro" id="IPR050832">
    <property type="entry name" value="Bact_Acetyltransf"/>
</dbReference>
<dbReference type="SUPFAM" id="SSF55729">
    <property type="entry name" value="Acyl-CoA N-acyltransferases (Nat)"/>
    <property type="match status" value="1"/>
</dbReference>
<evidence type="ECO:0000259" key="3">
    <source>
        <dbReference type="PROSITE" id="PS51186"/>
    </source>
</evidence>
<sequence length="182" mass="20631">MVAAISSNKLFENTARAKNGQQTLTWTVTSATADDRAEIKALFWKLHAFNSALDHRFALSEEWESCFETHLAEIVEGNKAICWLARDKESGKACGMLIAAIHRDSVLWRCREWAEVEALFIENQWRGSGMAEALLETAGEWALEKGQTVVQLYVTASNQRAISFYRREGFVQTQSIMRKVLD</sequence>
<accession>A0A8T7M3T3</accession>
<dbReference type="PANTHER" id="PTHR43877">
    <property type="entry name" value="AMINOALKYLPHOSPHONATE N-ACETYLTRANSFERASE-RELATED-RELATED"/>
    <property type="match status" value="1"/>
</dbReference>
<proteinExistence type="predicted"/>
<dbReference type="CDD" id="cd04301">
    <property type="entry name" value="NAT_SF"/>
    <property type="match status" value="1"/>
</dbReference>
<reference evidence="5" key="2">
    <citation type="journal article" date="2024" name="Nature">
        <title>Anoxygenic phototroph of the Chloroflexota uses a type I reaction centre.</title>
        <authorList>
            <person name="Tsuji J.M."/>
            <person name="Shaw N.A."/>
            <person name="Nagashima S."/>
            <person name="Venkiteswaran J.J."/>
            <person name="Schiff S.L."/>
            <person name="Watanabe T."/>
            <person name="Fukui M."/>
            <person name="Hanada S."/>
            <person name="Tank M."/>
            <person name="Neufeld J.D."/>
        </authorList>
    </citation>
    <scope>NUCLEOTIDE SEQUENCE</scope>
    <source>
        <strain evidence="5">L227-S17</strain>
    </source>
</reference>
<dbReference type="InterPro" id="IPR016181">
    <property type="entry name" value="Acyl_CoA_acyltransferase"/>
</dbReference>
<evidence type="ECO:0000256" key="2">
    <source>
        <dbReference type="ARBA" id="ARBA00023315"/>
    </source>
</evidence>
<gene>
    <name evidence="4" type="ORF">HXX08_12750</name>
    <name evidence="5" type="ORF">OZ401_001896</name>
</gene>
<dbReference type="InterPro" id="IPR000182">
    <property type="entry name" value="GNAT_dom"/>
</dbReference>
<dbReference type="Proteomes" id="UP000521676">
    <property type="component" value="Unassembled WGS sequence"/>
</dbReference>
<feature type="domain" description="N-acetyltransferase" evidence="3">
    <location>
        <begin position="37"/>
        <end position="182"/>
    </location>
</feature>
<evidence type="ECO:0000313" key="5">
    <source>
        <dbReference type="EMBL" id="WJW66111.1"/>
    </source>
</evidence>
<dbReference type="Gene3D" id="3.40.630.30">
    <property type="match status" value="1"/>
</dbReference>
<keyword evidence="2" id="KW-0012">Acyltransferase</keyword>
<dbReference type="Pfam" id="PF00583">
    <property type="entry name" value="Acetyltransf_1"/>
    <property type="match status" value="1"/>
</dbReference>
<dbReference type="EMBL" id="JACATZ010000001">
    <property type="protein sequence ID" value="NWJ46741.1"/>
    <property type="molecule type" value="Genomic_DNA"/>
</dbReference>
<evidence type="ECO:0000256" key="1">
    <source>
        <dbReference type="ARBA" id="ARBA00022679"/>
    </source>
</evidence>
<keyword evidence="7" id="KW-1185">Reference proteome</keyword>
<evidence type="ECO:0000313" key="4">
    <source>
        <dbReference type="EMBL" id="NWJ46741.1"/>
    </source>
</evidence>